<dbReference type="NCBIfam" id="NF040713">
    <property type="entry name" value="ZapE"/>
    <property type="match status" value="1"/>
</dbReference>
<dbReference type="EMBL" id="JBAWKS010000001">
    <property type="protein sequence ID" value="MEI4549946.1"/>
    <property type="molecule type" value="Genomic_DNA"/>
</dbReference>
<keyword evidence="2" id="KW-0067">ATP-binding</keyword>
<dbReference type="CDD" id="cd00267">
    <property type="entry name" value="ABC_ATPase"/>
    <property type="match status" value="1"/>
</dbReference>
<reference evidence="3 4" key="1">
    <citation type="submission" date="2023-12" db="EMBL/GenBank/DDBJ databases">
        <title>Friends and Foes: Symbiotic and Algicidal bacterial influence on Karenia brevis blooms.</title>
        <authorList>
            <person name="Fei C."/>
            <person name="Mohamed A.R."/>
            <person name="Booker A."/>
            <person name="Arshad M."/>
            <person name="Klass S."/>
            <person name="Ahn S."/>
            <person name="Gilbert P.M."/>
            <person name="Heil C.A."/>
            <person name="Martinez J.M."/>
            <person name="Amin S.A."/>
        </authorList>
    </citation>
    <scope>NUCLEOTIDE SEQUENCE [LARGE SCALE GENOMIC DNA]</scope>
    <source>
        <strain evidence="3 4">CE15</strain>
    </source>
</reference>
<comment type="caution">
    <text evidence="3">The sequence shown here is derived from an EMBL/GenBank/DDBJ whole genome shotgun (WGS) entry which is preliminary data.</text>
</comment>
<keyword evidence="3" id="KW-0131">Cell cycle</keyword>
<dbReference type="SUPFAM" id="SSF52540">
    <property type="entry name" value="P-loop containing nucleoside triphosphate hydrolases"/>
    <property type="match status" value="1"/>
</dbReference>
<dbReference type="Proteomes" id="UP001382455">
    <property type="component" value="Unassembled WGS sequence"/>
</dbReference>
<keyword evidence="1" id="KW-0547">Nucleotide-binding</keyword>
<accession>A0ABU8ESJ6</accession>
<dbReference type="GO" id="GO:0051301">
    <property type="term" value="P:cell division"/>
    <property type="evidence" value="ECO:0007669"/>
    <property type="project" value="UniProtKB-KW"/>
</dbReference>
<evidence type="ECO:0000313" key="4">
    <source>
        <dbReference type="Proteomes" id="UP001382455"/>
    </source>
</evidence>
<keyword evidence="4" id="KW-1185">Reference proteome</keyword>
<dbReference type="InterPro" id="IPR005654">
    <property type="entry name" value="ATPase_AFG1-like"/>
</dbReference>
<keyword evidence="3" id="KW-0132">Cell division</keyword>
<gene>
    <name evidence="3" type="primary">zapE</name>
    <name evidence="3" type="ORF">WAE96_09680</name>
</gene>
<dbReference type="InterPro" id="IPR027417">
    <property type="entry name" value="P-loop_NTPase"/>
</dbReference>
<proteinExistence type="predicted"/>
<organism evidence="3 4">
    <name type="scientific">Pseudoalteromonas spongiae</name>
    <dbReference type="NCBI Taxonomy" id="298657"/>
    <lineage>
        <taxon>Bacteria</taxon>
        <taxon>Pseudomonadati</taxon>
        <taxon>Pseudomonadota</taxon>
        <taxon>Gammaproteobacteria</taxon>
        <taxon>Alteromonadales</taxon>
        <taxon>Pseudoalteromonadaceae</taxon>
        <taxon>Pseudoalteromonas</taxon>
    </lineage>
</organism>
<evidence type="ECO:0000256" key="2">
    <source>
        <dbReference type="ARBA" id="ARBA00022840"/>
    </source>
</evidence>
<evidence type="ECO:0000256" key="1">
    <source>
        <dbReference type="ARBA" id="ARBA00022741"/>
    </source>
</evidence>
<dbReference type="RefSeq" id="WP_336435311.1">
    <property type="nucleotide sequence ID" value="NZ_JBAWKS010000001.1"/>
</dbReference>
<name>A0ABU8ESJ6_9GAMM</name>
<dbReference type="PANTHER" id="PTHR12169:SF6">
    <property type="entry name" value="AFG1-LIKE ATPASE"/>
    <property type="match status" value="1"/>
</dbReference>
<dbReference type="Pfam" id="PF03969">
    <property type="entry name" value="AFG1_ATPase"/>
    <property type="match status" value="2"/>
</dbReference>
<sequence>MRQIFALMSISQTAIGPLDTYNNALANGFKHDAAQAVAVAALQDCYLALENKRKAVTGVYLYGPVGRGKTWLMDSFFNALTVPAKRQHFHHFMRWVHQRLFQLTGRENPLNVLASELASEVDVLCFDEFFVSDIGDAILLSGLVQAFFDQGLVLVATSNQHPNALYENGFNRERLLPAINALKQHMQVLSVDGGQDHRLHPGEQFCRYWVNQASALETSFTNTFLALDQQQMITTPLELGHLQIPIHKRSEQLLLCDYSALCEQPLAAVDFIALCDSFKAIFLDKVPQLSCQSVTKQIARGTEDGAVRVAAGDRELPMLSRKDDGVRRFIALVDECYDRSIPLYINADVPLDELYTQGILAFAFRRTLSRLNEMQLARFQYKP</sequence>
<dbReference type="Gene3D" id="3.40.50.300">
    <property type="entry name" value="P-loop containing nucleotide triphosphate hydrolases"/>
    <property type="match status" value="1"/>
</dbReference>
<evidence type="ECO:0000313" key="3">
    <source>
        <dbReference type="EMBL" id="MEI4549946.1"/>
    </source>
</evidence>
<dbReference type="PANTHER" id="PTHR12169">
    <property type="entry name" value="ATPASE N2B"/>
    <property type="match status" value="1"/>
</dbReference>
<protein>
    <submittedName>
        <fullName evidence="3">Cell division protein ZapE</fullName>
    </submittedName>
</protein>